<accession>A0A7J9BV41</accession>
<comment type="caution">
    <text evidence="2">The sequence shown here is derived from an EMBL/GenBank/DDBJ whole genome shotgun (WGS) entry which is preliminary data.</text>
</comment>
<dbReference type="Proteomes" id="UP000593579">
    <property type="component" value="Unassembled WGS sequence"/>
</dbReference>
<keyword evidence="3" id="KW-1185">Reference proteome</keyword>
<sequence>MQRPTAMANNEKINGKIIQVSRVYTPLEACQLPPKFLMLQRTNMTNQARENYQGQKNKEVLLGRYPFKSIDGVAPQGDSRVNRPTHKLPFPSPLPTRVNSSLLQFLPPRNSSKHKLPALWKPPLGYLKFNVDGSVIGAFGLAGIGGCLRDEKITFFFLNFSKSIGHADSLLNNLA</sequence>
<feature type="region of interest" description="Disordered" evidence="1">
    <location>
        <begin position="73"/>
        <end position="93"/>
    </location>
</feature>
<evidence type="ECO:0000256" key="1">
    <source>
        <dbReference type="SAM" id="MobiDB-lite"/>
    </source>
</evidence>
<dbReference type="AlphaFoldDB" id="A0A7J9BV41"/>
<proteinExistence type="predicted"/>
<evidence type="ECO:0000313" key="3">
    <source>
        <dbReference type="Proteomes" id="UP000593579"/>
    </source>
</evidence>
<dbReference type="OrthoDB" id="10356657at2759"/>
<evidence type="ECO:0008006" key="4">
    <source>
        <dbReference type="Google" id="ProtNLM"/>
    </source>
</evidence>
<reference evidence="2 3" key="1">
    <citation type="journal article" date="2019" name="Genome Biol. Evol.">
        <title>Insights into the evolution of the New World diploid cottons (Gossypium, subgenus Houzingenia) based on genome sequencing.</title>
        <authorList>
            <person name="Grover C.E."/>
            <person name="Arick M.A. 2nd"/>
            <person name="Thrash A."/>
            <person name="Conover J.L."/>
            <person name="Sanders W.S."/>
            <person name="Peterson D.G."/>
            <person name="Frelichowski J.E."/>
            <person name="Scheffler J.A."/>
            <person name="Scheffler B.E."/>
            <person name="Wendel J.F."/>
        </authorList>
    </citation>
    <scope>NUCLEOTIDE SEQUENCE [LARGE SCALE GENOMIC DNA]</scope>
    <source>
        <strain evidence="2">5</strain>
        <tissue evidence="2">Leaf</tissue>
    </source>
</reference>
<organism evidence="2 3">
    <name type="scientific">Gossypium gossypioides</name>
    <name type="common">Mexican cotton</name>
    <name type="synonym">Selera gossypioides</name>
    <dbReference type="NCBI Taxonomy" id="34282"/>
    <lineage>
        <taxon>Eukaryota</taxon>
        <taxon>Viridiplantae</taxon>
        <taxon>Streptophyta</taxon>
        <taxon>Embryophyta</taxon>
        <taxon>Tracheophyta</taxon>
        <taxon>Spermatophyta</taxon>
        <taxon>Magnoliopsida</taxon>
        <taxon>eudicotyledons</taxon>
        <taxon>Gunneridae</taxon>
        <taxon>Pentapetalae</taxon>
        <taxon>rosids</taxon>
        <taxon>malvids</taxon>
        <taxon>Malvales</taxon>
        <taxon>Malvaceae</taxon>
        <taxon>Malvoideae</taxon>
        <taxon>Gossypium</taxon>
    </lineage>
</organism>
<dbReference type="EMBL" id="JABEZY010000006">
    <property type="protein sequence ID" value="MBA0740024.1"/>
    <property type="molecule type" value="Genomic_DNA"/>
</dbReference>
<evidence type="ECO:0000313" key="2">
    <source>
        <dbReference type="EMBL" id="MBA0740024.1"/>
    </source>
</evidence>
<gene>
    <name evidence="2" type="ORF">Gogos_013247</name>
</gene>
<name>A0A7J9BV41_GOSGO</name>
<protein>
    <recommendedName>
        <fullName evidence="4">RNase H type-1 domain-containing protein</fullName>
    </recommendedName>
</protein>